<dbReference type="AlphaFoldDB" id="A0A1C1YRJ0"/>
<feature type="domain" description="Flagellar hook protein FlgE/F/G-like D1" evidence="9">
    <location>
        <begin position="84"/>
        <end position="163"/>
    </location>
</feature>
<evidence type="ECO:0000313" key="11">
    <source>
        <dbReference type="Proteomes" id="UP000094795"/>
    </source>
</evidence>
<gene>
    <name evidence="10" type="ORF">AWJ14_18960</name>
</gene>
<feature type="domain" description="Flagellar basal body rod protein N-terminal" evidence="6">
    <location>
        <begin position="7"/>
        <end position="37"/>
    </location>
</feature>
<dbReference type="PANTHER" id="PTHR30435">
    <property type="entry name" value="FLAGELLAR PROTEIN"/>
    <property type="match status" value="1"/>
</dbReference>
<evidence type="ECO:0000259" key="7">
    <source>
        <dbReference type="Pfam" id="PF06429"/>
    </source>
</evidence>
<dbReference type="InterPro" id="IPR011491">
    <property type="entry name" value="FlgE_D2"/>
</dbReference>
<dbReference type="Proteomes" id="UP000094795">
    <property type="component" value="Unassembled WGS sequence"/>
</dbReference>
<feature type="domain" description="Flagellar hook protein FlgE D2" evidence="8">
    <location>
        <begin position="178"/>
        <end position="299"/>
    </location>
</feature>
<dbReference type="InterPro" id="IPR001444">
    <property type="entry name" value="Flag_bb_rod_N"/>
</dbReference>
<dbReference type="SUPFAM" id="SSF117143">
    <property type="entry name" value="Flagellar hook protein flgE"/>
    <property type="match status" value="1"/>
</dbReference>
<evidence type="ECO:0000256" key="1">
    <source>
        <dbReference type="ARBA" id="ARBA00004117"/>
    </source>
</evidence>
<dbReference type="GO" id="GO:0005829">
    <property type="term" value="C:cytosol"/>
    <property type="evidence" value="ECO:0007669"/>
    <property type="project" value="TreeGrafter"/>
</dbReference>
<comment type="similarity">
    <text evidence="2 5">Belongs to the flagella basal body rod proteins family.</text>
</comment>
<evidence type="ECO:0000256" key="2">
    <source>
        <dbReference type="ARBA" id="ARBA00009677"/>
    </source>
</evidence>
<evidence type="ECO:0000313" key="10">
    <source>
        <dbReference type="EMBL" id="OCW56181.1"/>
    </source>
</evidence>
<keyword evidence="4 5" id="KW-0975">Bacterial flagellum</keyword>
<dbReference type="Pfam" id="PF22692">
    <property type="entry name" value="LlgE_F_G_D1"/>
    <property type="match status" value="1"/>
</dbReference>
<proteinExistence type="inferred from homology"/>
<comment type="caution">
    <text evidence="10">The sequence shown here is derived from an EMBL/GenBank/DDBJ whole genome shotgun (WGS) entry which is preliminary data.</text>
</comment>
<evidence type="ECO:0000256" key="5">
    <source>
        <dbReference type="RuleBase" id="RU362116"/>
    </source>
</evidence>
<protein>
    <recommendedName>
        <fullName evidence="3 5">Flagellar hook protein FlgE</fullName>
    </recommendedName>
</protein>
<dbReference type="NCBIfam" id="TIGR03506">
    <property type="entry name" value="FlgEFG_subfam"/>
    <property type="match status" value="1"/>
</dbReference>
<comment type="subcellular location">
    <subcellularLocation>
        <location evidence="1 5">Bacterial flagellum basal body</location>
    </subcellularLocation>
</comment>
<organism evidence="10 11">
    <name type="scientific">Hoeflea olei</name>
    <dbReference type="NCBI Taxonomy" id="1480615"/>
    <lineage>
        <taxon>Bacteria</taxon>
        <taxon>Pseudomonadati</taxon>
        <taxon>Pseudomonadota</taxon>
        <taxon>Alphaproteobacteria</taxon>
        <taxon>Hyphomicrobiales</taxon>
        <taxon>Rhizobiaceae</taxon>
        <taxon>Hoeflea</taxon>
    </lineage>
</organism>
<feature type="domain" description="Flagellar basal-body/hook protein C-terminal" evidence="7">
    <location>
        <begin position="374"/>
        <end position="418"/>
    </location>
</feature>
<evidence type="ECO:0000256" key="3">
    <source>
        <dbReference type="ARBA" id="ARBA00019015"/>
    </source>
</evidence>
<reference evidence="10 11" key="1">
    <citation type="submission" date="2015-12" db="EMBL/GenBank/DDBJ databases">
        <authorList>
            <person name="Shamseldin A."/>
            <person name="Moawad H."/>
            <person name="Abd El-Rahim W.M."/>
            <person name="Sadowsky M.J."/>
        </authorList>
    </citation>
    <scope>NUCLEOTIDE SEQUENCE [LARGE SCALE GENOMIC DNA]</scope>
    <source>
        <strain evidence="10 11">JC234</strain>
    </source>
</reference>
<dbReference type="InterPro" id="IPR020013">
    <property type="entry name" value="Flagellar_FlgE/F/G"/>
</dbReference>
<sequence length="420" mass="43322">MSLYGMMSTGASGMNAQANRLSTVADNIANANTTAYKKASVQFSSLVLPSANGSYNSGAVSTDVRYAIAQSGNLEFTTSGSDLAIDGDGFFIVEDSAGIPFLTRAGSFKSDGQGNLVNAAGFTLLGYDYNSGVPAPVVNGFDGLVPVNISAGSLSAKASTTGIFSANLKSSSTAVAAADLPSTNSPTAEYTHKSSLVAYDNLGGEVLLDFYYTKTGADTWEVSVYDRAGATAGTSFPYASGPLATTTLTFDPTNEGQLAAASATDITFNVPGGASLNIDLSGMTQLNYAFTVDDADVNGNAPSAVENIVISKDGTIYAKQENGELKPLYRMALATVSSPDKLRPMAGNVFQQGVDSGVITTGFAGSGSFGQIVSNALESSNVDMAQELTDMIASQRSYTANSKVFQTGSDLMDVLVNLKR</sequence>
<accession>A0A1C1YRJ0</accession>
<keyword evidence="11" id="KW-1185">Reference proteome</keyword>
<keyword evidence="10" id="KW-0969">Cilium</keyword>
<evidence type="ECO:0000256" key="4">
    <source>
        <dbReference type="ARBA" id="ARBA00023143"/>
    </source>
</evidence>
<name>A0A1C1YRJ0_9HYPH</name>
<evidence type="ECO:0000259" key="8">
    <source>
        <dbReference type="Pfam" id="PF07559"/>
    </source>
</evidence>
<dbReference type="GO" id="GO:0071978">
    <property type="term" value="P:bacterial-type flagellum-dependent swarming motility"/>
    <property type="evidence" value="ECO:0007669"/>
    <property type="project" value="TreeGrafter"/>
</dbReference>
<dbReference type="PANTHER" id="PTHR30435:SF1">
    <property type="entry name" value="FLAGELLAR HOOK PROTEIN FLGE"/>
    <property type="match status" value="1"/>
</dbReference>
<evidence type="ECO:0000259" key="6">
    <source>
        <dbReference type="Pfam" id="PF00460"/>
    </source>
</evidence>
<dbReference type="RefSeq" id="WP_066181894.1">
    <property type="nucleotide sequence ID" value="NZ_LQZT01000042.1"/>
</dbReference>
<dbReference type="PROSITE" id="PS00588">
    <property type="entry name" value="FLAGELLA_BB_ROD"/>
    <property type="match status" value="1"/>
</dbReference>
<dbReference type="OrthoDB" id="8372879at2"/>
<dbReference type="InterPro" id="IPR053967">
    <property type="entry name" value="LlgE_F_G-like_D1"/>
</dbReference>
<dbReference type="GO" id="GO:0009424">
    <property type="term" value="C:bacterial-type flagellum hook"/>
    <property type="evidence" value="ECO:0007669"/>
    <property type="project" value="TreeGrafter"/>
</dbReference>
<evidence type="ECO:0000259" key="9">
    <source>
        <dbReference type="Pfam" id="PF22692"/>
    </source>
</evidence>
<dbReference type="Gene3D" id="2.60.98.20">
    <property type="entry name" value="Flagellar hook protein FlgE"/>
    <property type="match status" value="1"/>
</dbReference>
<dbReference type="GO" id="GO:0009425">
    <property type="term" value="C:bacterial-type flagellum basal body"/>
    <property type="evidence" value="ECO:0007669"/>
    <property type="project" value="UniProtKB-SubCell"/>
</dbReference>
<dbReference type="InterPro" id="IPR037925">
    <property type="entry name" value="FlgE/F/G-like"/>
</dbReference>
<comment type="function">
    <text evidence="5">A flexible structure which links the flagellar filament to the drive apparatus in the basal body.</text>
</comment>
<dbReference type="Pfam" id="PF06429">
    <property type="entry name" value="Flg_bbr_C"/>
    <property type="match status" value="1"/>
</dbReference>
<dbReference type="InterPro" id="IPR037058">
    <property type="entry name" value="Falgellar_hook_FlgE_sf"/>
</dbReference>
<dbReference type="Pfam" id="PF07559">
    <property type="entry name" value="FlgE_D2"/>
    <property type="match status" value="1"/>
</dbReference>
<dbReference type="Pfam" id="PF00460">
    <property type="entry name" value="Flg_bb_rod"/>
    <property type="match status" value="1"/>
</dbReference>
<dbReference type="EMBL" id="LQZT01000042">
    <property type="protein sequence ID" value="OCW56181.1"/>
    <property type="molecule type" value="Genomic_DNA"/>
</dbReference>
<dbReference type="STRING" id="1480615.AWJ14_18960"/>
<keyword evidence="10" id="KW-0282">Flagellum</keyword>
<dbReference type="InterPro" id="IPR010930">
    <property type="entry name" value="Flg_bb/hook_C_dom"/>
</dbReference>
<dbReference type="InterPro" id="IPR019776">
    <property type="entry name" value="Flagellar_basal_body_rod_CS"/>
</dbReference>
<keyword evidence="10" id="KW-0966">Cell projection</keyword>